<accession>A0A0B6ZKE8</accession>
<protein>
    <submittedName>
        <fullName evidence="3">Uncharacterized protein</fullName>
    </submittedName>
</protein>
<organism evidence="3">
    <name type="scientific">Arion vulgaris</name>
    <dbReference type="NCBI Taxonomy" id="1028688"/>
    <lineage>
        <taxon>Eukaryota</taxon>
        <taxon>Metazoa</taxon>
        <taxon>Spiralia</taxon>
        <taxon>Lophotrochozoa</taxon>
        <taxon>Mollusca</taxon>
        <taxon>Gastropoda</taxon>
        <taxon>Heterobranchia</taxon>
        <taxon>Euthyneura</taxon>
        <taxon>Panpulmonata</taxon>
        <taxon>Eupulmonata</taxon>
        <taxon>Stylommatophora</taxon>
        <taxon>Helicina</taxon>
        <taxon>Arionoidea</taxon>
        <taxon>Arionidae</taxon>
        <taxon>Arion</taxon>
    </lineage>
</organism>
<dbReference type="Pfam" id="PF13516">
    <property type="entry name" value="LRR_6"/>
    <property type="match status" value="2"/>
</dbReference>
<feature type="compositionally biased region" description="Basic residues" evidence="2">
    <location>
        <begin position="312"/>
        <end position="329"/>
    </location>
</feature>
<feature type="region of interest" description="Disordered" evidence="2">
    <location>
        <begin position="8"/>
        <end position="47"/>
    </location>
</feature>
<feature type="compositionally biased region" description="Basic and acidic residues" evidence="2">
    <location>
        <begin position="298"/>
        <end position="311"/>
    </location>
</feature>
<evidence type="ECO:0000256" key="2">
    <source>
        <dbReference type="SAM" id="MobiDB-lite"/>
    </source>
</evidence>
<evidence type="ECO:0000256" key="1">
    <source>
        <dbReference type="ARBA" id="ARBA00022737"/>
    </source>
</evidence>
<proteinExistence type="predicted"/>
<dbReference type="InterPro" id="IPR001611">
    <property type="entry name" value="Leu-rich_rpt"/>
</dbReference>
<dbReference type="PANTHER" id="PTHR24111">
    <property type="entry name" value="LEUCINE-RICH REPEAT-CONTAINING PROTEIN 34"/>
    <property type="match status" value="1"/>
</dbReference>
<dbReference type="InterPro" id="IPR052201">
    <property type="entry name" value="LRR-containing_regulator"/>
</dbReference>
<dbReference type="PANTHER" id="PTHR24111:SF0">
    <property type="entry name" value="LEUCINE-RICH REPEAT-CONTAINING PROTEIN"/>
    <property type="match status" value="1"/>
</dbReference>
<keyword evidence="1" id="KW-0677">Repeat</keyword>
<dbReference type="Gene3D" id="3.80.10.10">
    <property type="entry name" value="Ribonuclease Inhibitor"/>
    <property type="match status" value="2"/>
</dbReference>
<gene>
    <name evidence="3" type="primary">ORF68106</name>
</gene>
<dbReference type="SUPFAM" id="SSF52047">
    <property type="entry name" value="RNI-like"/>
    <property type="match status" value="1"/>
</dbReference>
<dbReference type="InterPro" id="IPR032675">
    <property type="entry name" value="LRR_dom_sf"/>
</dbReference>
<dbReference type="SMART" id="SM00368">
    <property type="entry name" value="LRR_RI"/>
    <property type="match status" value="3"/>
</dbReference>
<feature type="non-terminal residue" evidence="3">
    <location>
        <position position="1"/>
    </location>
</feature>
<feature type="region of interest" description="Disordered" evidence="2">
    <location>
        <begin position="266"/>
        <end position="338"/>
    </location>
</feature>
<reference evidence="3" key="1">
    <citation type="submission" date="2014-12" db="EMBL/GenBank/DDBJ databases">
        <title>Insight into the proteome of Arion vulgaris.</title>
        <authorList>
            <person name="Aradska J."/>
            <person name="Bulat T."/>
            <person name="Smidak R."/>
            <person name="Sarate P."/>
            <person name="Gangsoo J."/>
            <person name="Sialana F."/>
            <person name="Bilban M."/>
            <person name="Lubec G."/>
        </authorList>
    </citation>
    <scope>NUCLEOTIDE SEQUENCE</scope>
    <source>
        <tissue evidence="3">Skin</tissue>
    </source>
</reference>
<sequence>LDNYLKQMGSIIMPGGKRGKKGKGKMKEQGKGKGKGKGKKAGEQGKDGETRQLLKIYEKNCTQTNSKMCPGIRKLLKSAAADGKLVTKFILESVPLANKEDLPVQFDPFIISLRQVRYKHVQDIHVWDYPMAFENIATLALFLEKPFYPIRMLELLDCLIDAQSVSRLVRPFKECDFLTTLILDYNEFGDEGCRNLCAGLEGNKTMLSLSLCFCDLGVDSGKYLGHTVSTTAIRELFLDGNELQCEGAIELIKLCVDQAEIEAYQREEEEKKKTEEEELKAEKDKQSKYDGISGRDGSASEKDDNSASEKKGIKKKKKGKGKKKKKKSRSPPPVGPWLHKLHLADNGIDGFGDGGSFAPIICMRLFKKLIMNSKCLQELDLEDNTIGELGSREIMDGLKYRKEIKLGGCKVRTTHTITVDTFGSIIKFGNKVMKKGKRKRKKGKKKK</sequence>
<feature type="compositionally biased region" description="Basic and acidic residues" evidence="2">
    <location>
        <begin position="266"/>
        <end position="288"/>
    </location>
</feature>
<dbReference type="AlphaFoldDB" id="A0A0B6ZKE8"/>
<name>A0A0B6ZKE8_9EUPU</name>
<evidence type="ECO:0000313" key="3">
    <source>
        <dbReference type="EMBL" id="CEK68887.1"/>
    </source>
</evidence>
<dbReference type="EMBL" id="HACG01022022">
    <property type="protein sequence ID" value="CEK68887.1"/>
    <property type="molecule type" value="Transcribed_RNA"/>
</dbReference>